<reference evidence="1 2" key="1">
    <citation type="submission" date="2023-01" db="EMBL/GenBank/DDBJ databases">
        <title>Draft genome sequence of Nocardiopsis sp. RSe5-2 isolated from halophytes.</title>
        <authorList>
            <person name="Duangmal K."/>
            <person name="Chantavorakit T."/>
        </authorList>
    </citation>
    <scope>NUCLEOTIDE SEQUENCE [LARGE SCALE GENOMIC DNA]</scope>
    <source>
        <strain evidence="1 2">RSe5-2</strain>
    </source>
</reference>
<accession>A0ABT4U013</accession>
<name>A0ABT4U013_9ACTN</name>
<dbReference type="Proteomes" id="UP001527866">
    <property type="component" value="Unassembled WGS sequence"/>
</dbReference>
<proteinExistence type="predicted"/>
<dbReference type="EMBL" id="JAQFWQ010000012">
    <property type="protein sequence ID" value="MDA2810262.1"/>
    <property type="molecule type" value="Genomic_DNA"/>
</dbReference>
<gene>
    <name evidence="1" type="ORF">O4J56_06385</name>
</gene>
<protein>
    <submittedName>
        <fullName evidence="1">Type II toxin-antitoxin system HicA family toxin</fullName>
    </submittedName>
</protein>
<comment type="caution">
    <text evidence="1">The sequence shown here is derived from an EMBL/GenBank/DDBJ whole genome shotgun (WGS) entry which is preliminary data.</text>
</comment>
<dbReference type="RefSeq" id="WP_270684303.1">
    <property type="nucleotide sequence ID" value="NZ_JAQFWQ010000012.1"/>
</dbReference>
<sequence>MKQRKLLETLRKAAADKGATLVFVRHGGRHDIYSVSGFRFAIPRHADIAEPTARRIIKEVEDL</sequence>
<keyword evidence="2" id="KW-1185">Reference proteome</keyword>
<evidence type="ECO:0000313" key="2">
    <source>
        <dbReference type="Proteomes" id="UP001527866"/>
    </source>
</evidence>
<organism evidence="1 2">
    <name type="scientific">Nocardiopsis endophytica</name>
    <dbReference type="NCBI Taxonomy" id="3018445"/>
    <lineage>
        <taxon>Bacteria</taxon>
        <taxon>Bacillati</taxon>
        <taxon>Actinomycetota</taxon>
        <taxon>Actinomycetes</taxon>
        <taxon>Streptosporangiales</taxon>
        <taxon>Nocardiopsidaceae</taxon>
        <taxon>Nocardiopsis</taxon>
    </lineage>
</organism>
<evidence type="ECO:0000313" key="1">
    <source>
        <dbReference type="EMBL" id="MDA2810262.1"/>
    </source>
</evidence>